<dbReference type="PANTHER" id="PTHR39166">
    <property type="entry name" value="BLL1166 PROTEIN"/>
    <property type="match status" value="1"/>
</dbReference>
<sequence length="188" mass="22071">MLSNEGELIELIKRDQWMMDILEAVKQLNLPDCWVCAGFIRSKVWDTLHEFSERTTMSDIDVIFFDKTNVNEEEEKKWEEQLRIILPNIPWSVKNEARMHMVSGFPPFTSSVDAISKFPETATAIGIRMNEKNDLILTAPHGVGDLFHLVVKPTAYYKETTDRAHIYEKRVREKNWQTTWTKLNVYHI</sequence>
<dbReference type="AlphaFoldDB" id="A0A1E5LKI7"/>
<keyword evidence="2" id="KW-1185">Reference proteome</keyword>
<reference evidence="1 2" key="1">
    <citation type="submission" date="2016-08" db="EMBL/GenBank/DDBJ databases">
        <title>Genome of Bacillus solimangrovi GH2-4.</title>
        <authorList>
            <person name="Lim S."/>
            <person name="Kim B.-C."/>
        </authorList>
    </citation>
    <scope>NUCLEOTIDE SEQUENCE [LARGE SCALE GENOMIC DNA]</scope>
    <source>
        <strain evidence="1 2">GH2-4</strain>
    </source>
</reference>
<dbReference type="STRING" id="1305675.BFG57_07665"/>
<dbReference type="RefSeq" id="WP_069715472.1">
    <property type="nucleotide sequence ID" value="NZ_MJEH01000001.1"/>
</dbReference>
<gene>
    <name evidence="1" type="ORF">BFG57_07665</name>
</gene>
<organism evidence="1 2">
    <name type="scientific">Bacillus solimangrovi</name>
    <dbReference type="NCBI Taxonomy" id="1305675"/>
    <lineage>
        <taxon>Bacteria</taxon>
        <taxon>Bacillati</taxon>
        <taxon>Bacillota</taxon>
        <taxon>Bacilli</taxon>
        <taxon>Bacillales</taxon>
        <taxon>Bacillaceae</taxon>
        <taxon>Bacillus</taxon>
    </lineage>
</organism>
<dbReference type="Pfam" id="PF06042">
    <property type="entry name" value="NTP_transf_6"/>
    <property type="match status" value="1"/>
</dbReference>
<proteinExistence type="predicted"/>
<dbReference type="OrthoDB" id="1901124at2"/>
<protein>
    <recommendedName>
        <fullName evidence="3">Nucleotidyltransferase family protein</fullName>
    </recommendedName>
</protein>
<dbReference type="Proteomes" id="UP000095209">
    <property type="component" value="Unassembled WGS sequence"/>
</dbReference>
<comment type="caution">
    <text evidence="1">The sequence shown here is derived from an EMBL/GenBank/DDBJ whole genome shotgun (WGS) entry which is preliminary data.</text>
</comment>
<dbReference type="PANTHER" id="PTHR39166:SF1">
    <property type="entry name" value="BLL1166 PROTEIN"/>
    <property type="match status" value="1"/>
</dbReference>
<dbReference type="EMBL" id="MJEH01000001">
    <property type="protein sequence ID" value="OEH94538.1"/>
    <property type="molecule type" value="Genomic_DNA"/>
</dbReference>
<name>A0A1E5LKI7_9BACI</name>
<evidence type="ECO:0000313" key="2">
    <source>
        <dbReference type="Proteomes" id="UP000095209"/>
    </source>
</evidence>
<dbReference type="InterPro" id="IPR009267">
    <property type="entry name" value="NTP_transf_6"/>
</dbReference>
<accession>A0A1E5LKI7</accession>
<evidence type="ECO:0000313" key="1">
    <source>
        <dbReference type="EMBL" id="OEH94538.1"/>
    </source>
</evidence>
<evidence type="ECO:0008006" key="3">
    <source>
        <dbReference type="Google" id="ProtNLM"/>
    </source>
</evidence>